<dbReference type="GO" id="GO:0016020">
    <property type="term" value="C:membrane"/>
    <property type="evidence" value="ECO:0007669"/>
    <property type="project" value="UniProtKB-SubCell"/>
</dbReference>
<comment type="similarity">
    <text evidence="2 7">Belongs to the major facilitator superfamily. Proton-dependent oligopeptide transporter (POT/PTR) (TC 2.A.17) family.</text>
</comment>
<keyword evidence="4" id="KW-0653">Protein transport</keyword>
<feature type="transmembrane region" description="Helical" evidence="9">
    <location>
        <begin position="45"/>
        <end position="71"/>
    </location>
</feature>
<dbReference type="Proteomes" id="UP001159428">
    <property type="component" value="Unassembled WGS sequence"/>
</dbReference>
<keyword evidence="6 9" id="KW-0472">Membrane</keyword>
<evidence type="ECO:0000256" key="7">
    <source>
        <dbReference type="RuleBase" id="RU003755"/>
    </source>
</evidence>
<evidence type="ECO:0000256" key="9">
    <source>
        <dbReference type="SAM" id="Phobius"/>
    </source>
</evidence>
<accession>A0AAU9VJM9</accession>
<feature type="transmembrane region" description="Helical" evidence="9">
    <location>
        <begin position="377"/>
        <end position="394"/>
    </location>
</feature>
<keyword evidence="3 7" id="KW-0812">Transmembrane</keyword>
<evidence type="ECO:0000256" key="1">
    <source>
        <dbReference type="ARBA" id="ARBA00004141"/>
    </source>
</evidence>
<dbReference type="AlphaFoldDB" id="A0AAU9VJM9"/>
<dbReference type="Pfam" id="PF00854">
    <property type="entry name" value="PTR2"/>
    <property type="match status" value="1"/>
</dbReference>
<feature type="transmembrane region" description="Helical" evidence="9">
    <location>
        <begin position="150"/>
        <end position="169"/>
    </location>
</feature>
<dbReference type="InterPro" id="IPR018456">
    <property type="entry name" value="PTR2_symporter_CS"/>
</dbReference>
<keyword evidence="7" id="KW-0813">Transport</keyword>
<dbReference type="PANTHER" id="PTHR11654">
    <property type="entry name" value="OLIGOPEPTIDE TRANSPORTER-RELATED"/>
    <property type="match status" value="1"/>
</dbReference>
<keyword evidence="4" id="KW-0571">Peptide transport</keyword>
<organism evidence="10 11">
    <name type="scientific">Pocillopora meandrina</name>
    <dbReference type="NCBI Taxonomy" id="46732"/>
    <lineage>
        <taxon>Eukaryota</taxon>
        <taxon>Metazoa</taxon>
        <taxon>Cnidaria</taxon>
        <taxon>Anthozoa</taxon>
        <taxon>Hexacorallia</taxon>
        <taxon>Scleractinia</taxon>
        <taxon>Astrocoeniina</taxon>
        <taxon>Pocilloporidae</taxon>
        <taxon>Pocillopora</taxon>
    </lineage>
</organism>
<feature type="transmembrane region" description="Helical" evidence="9">
    <location>
        <begin position="83"/>
        <end position="102"/>
    </location>
</feature>
<evidence type="ECO:0000313" key="10">
    <source>
        <dbReference type="EMBL" id="CAH3031087.1"/>
    </source>
</evidence>
<feature type="region of interest" description="Disordered" evidence="8">
    <location>
        <begin position="533"/>
        <end position="555"/>
    </location>
</feature>
<feature type="transmembrane region" description="Helical" evidence="9">
    <location>
        <begin position="190"/>
        <end position="212"/>
    </location>
</feature>
<feature type="transmembrane region" description="Helical" evidence="9">
    <location>
        <begin position="462"/>
        <end position="484"/>
    </location>
</feature>
<sequence length="555" mass="62268">MSAKEDSMSERSLLILKEQDHGHRWNDVETGAFFLHSSLSRRQRVVNAICILVMKLCERLTLFGVVANLLLFCRNVLKLDSPWPSTIALSLQGMCYLTPLLGEWLADTYFGRFNTIYGSSLLYFVGVVLLAAASIPDDLLGVEFDKTARTVYFVVALGIIAFCTGGVKANVSPFGADQVKQDGPRAIQTFYSWFYWFINIGALIAYTVVVWVQQSDVFFGYAILIGTIFLALVVFFARRSKYVVKPPRGSQLTETAKILWEGIKKRRKNTSRWMDGAKIRFGGSFGDAQVEDVKALLRIVPVFFTFSVYFVIFSQMGTTFLIQGTFMRLQFGSFTLPAASLEVFDIVIVLVLAPLMEHGIYPLLERVGVKVTPLRRIGVGFLLSAASMLVAGLVETKRREVWEAGDVCRQTVFGEVHDASCFSVFWQAPEFLLIGVSEVLANITGLEFAYSQAPEYLKGVVMALYMAAWGLGSFLANLLVAIVTSGGNSDWYPEKDPNRGHFEYFFFLVTVLMMLDFLFFLFIASSYEYKGSPQQSEETEKDQEYNELTVSSVRV</sequence>
<evidence type="ECO:0000256" key="8">
    <source>
        <dbReference type="SAM" id="MobiDB-lite"/>
    </source>
</evidence>
<evidence type="ECO:0000256" key="3">
    <source>
        <dbReference type="ARBA" id="ARBA00022692"/>
    </source>
</evidence>
<comment type="subcellular location">
    <subcellularLocation>
        <location evidence="1 7">Membrane</location>
        <topology evidence="1 7">Multi-pass membrane protein</topology>
    </subcellularLocation>
</comment>
<evidence type="ECO:0000256" key="5">
    <source>
        <dbReference type="ARBA" id="ARBA00022989"/>
    </source>
</evidence>
<dbReference type="GO" id="GO:0006857">
    <property type="term" value="P:oligopeptide transport"/>
    <property type="evidence" value="ECO:0007669"/>
    <property type="project" value="InterPro"/>
</dbReference>
<comment type="caution">
    <text evidence="10">The sequence shown here is derived from an EMBL/GenBank/DDBJ whole genome shotgun (WGS) entry which is preliminary data.</text>
</comment>
<feature type="transmembrane region" description="Helical" evidence="9">
    <location>
        <begin position="114"/>
        <end position="135"/>
    </location>
</feature>
<proteinExistence type="inferred from homology"/>
<feature type="transmembrane region" description="Helical" evidence="9">
    <location>
        <begin position="218"/>
        <end position="237"/>
    </location>
</feature>
<evidence type="ECO:0000256" key="4">
    <source>
        <dbReference type="ARBA" id="ARBA00022856"/>
    </source>
</evidence>
<dbReference type="InterPro" id="IPR000109">
    <property type="entry name" value="POT_fam"/>
</dbReference>
<evidence type="ECO:0000256" key="6">
    <source>
        <dbReference type="ARBA" id="ARBA00023136"/>
    </source>
</evidence>
<keyword evidence="11" id="KW-1185">Reference proteome</keyword>
<protein>
    <recommendedName>
        <fullName evidence="12">Solute carrier family 15 member 4</fullName>
    </recommendedName>
</protein>
<keyword evidence="5 9" id="KW-1133">Transmembrane helix</keyword>
<feature type="transmembrane region" description="Helical" evidence="9">
    <location>
        <begin position="299"/>
        <end position="322"/>
    </location>
</feature>
<evidence type="ECO:0000256" key="2">
    <source>
        <dbReference type="ARBA" id="ARBA00005982"/>
    </source>
</evidence>
<reference evidence="10 11" key="1">
    <citation type="submission" date="2022-05" db="EMBL/GenBank/DDBJ databases">
        <authorList>
            <consortium name="Genoscope - CEA"/>
            <person name="William W."/>
        </authorList>
    </citation>
    <scope>NUCLEOTIDE SEQUENCE [LARGE SCALE GENOMIC DNA]</scope>
</reference>
<dbReference type="SUPFAM" id="SSF103473">
    <property type="entry name" value="MFS general substrate transporter"/>
    <property type="match status" value="1"/>
</dbReference>
<dbReference type="PROSITE" id="PS01023">
    <property type="entry name" value="PTR2_2"/>
    <property type="match status" value="1"/>
</dbReference>
<evidence type="ECO:0000313" key="11">
    <source>
        <dbReference type="Proteomes" id="UP001159428"/>
    </source>
</evidence>
<dbReference type="InterPro" id="IPR036259">
    <property type="entry name" value="MFS_trans_sf"/>
</dbReference>
<dbReference type="EMBL" id="CALNXJ010000001">
    <property type="protein sequence ID" value="CAH3031087.1"/>
    <property type="molecule type" value="Genomic_DNA"/>
</dbReference>
<feature type="compositionally biased region" description="Polar residues" evidence="8">
    <location>
        <begin position="546"/>
        <end position="555"/>
    </location>
</feature>
<evidence type="ECO:0008006" key="12">
    <source>
        <dbReference type="Google" id="ProtNLM"/>
    </source>
</evidence>
<feature type="transmembrane region" description="Helical" evidence="9">
    <location>
        <begin position="334"/>
        <end position="356"/>
    </location>
</feature>
<feature type="transmembrane region" description="Helical" evidence="9">
    <location>
        <begin position="504"/>
        <end position="524"/>
    </location>
</feature>
<dbReference type="GO" id="GO:0022857">
    <property type="term" value="F:transmembrane transporter activity"/>
    <property type="evidence" value="ECO:0007669"/>
    <property type="project" value="InterPro"/>
</dbReference>
<gene>
    <name evidence="10" type="ORF">PMEA_00000924</name>
</gene>
<name>A0AAU9VJM9_9CNID</name>
<dbReference type="Gene3D" id="1.20.1250.20">
    <property type="entry name" value="MFS general substrate transporter like domains"/>
    <property type="match status" value="1"/>
</dbReference>